<evidence type="ECO:0000256" key="3">
    <source>
        <dbReference type="ARBA" id="ARBA00022989"/>
    </source>
</evidence>
<proteinExistence type="predicted"/>
<reference evidence="7" key="1">
    <citation type="submission" date="2022-11" db="UniProtKB">
        <authorList>
            <consortium name="WormBaseParasite"/>
        </authorList>
    </citation>
    <scope>IDENTIFICATION</scope>
</reference>
<evidence type="ECO:0000256" key="4">
    <source>
        <dbReference type="ARBA" id="ARBA00023136"/>
    </source>
</evidence>
<evidence type="ECO:0000256" key="2">
    <source>
        <dbReference type="ARBA" id="ARBA00022692"/>
    </source>
</evidence>
<dbReference type="Gene3D" id="1.20.140.150">
    <property type="match status" value="1"/>
</dbReference>
<feature type="transmembrane region" description="Helical" evidence="5">
    <location>
        <begin position="159"/>
        <end position="185"/>
    </location>
</feature>
<dbReference type="WBParaSite" id="PSU_v2.g9097.t1">
    <property type="protein sequence ID" value="PSU_v2.g9097.t1"/>
    <property type="gene ID" value="PSU_v2.g9097"/>
</dbReference>
<feature type="transmembrane region" description="Helical" evidence="5">
    <location>
        <begin position="109"/>
        <end position="131"/>
    </location>
</feature>
<comment type="subcellular location">
    <subcellularLocation>
        <location evidence="1">Membrane</location>
        <topology evidence="1">Multi-pass membrane protein</topology>
    </subcellularLocation>
</comment>
<dbReference type="Proteomes" id="UP000887577">
    <property type="component" value="Unplaced"/>
</dbReference>
<dbReference type="InterPro" id="IPR004031">
    <property type="entry name" value="PMP22/EMP/MP20/Claudin"/>
</dbReference>
<keyword evidence="6" id="KW-1185">Reference proteome</keyword>
<dbReference type="AlphaFoldDB" id="A0A914Z9V1"/>
<name>A0A914Z9V1_9BILA</name>
<dbReference type="GO" id="GO:0016020">
    <property type="term" value="C:membrane"/>
    <property type="evidence" value="ECO:0007669"/>
    <property type="project" value="UniProtKB-SubCell"/>
</dbReference>
<keyword evidence="2 5" id="KW-0812">Transmembrane</keyword>
<organism evidence="6 7">
    <name type="scientific">Panagrolaimus superbus</name>
    <dbReference type="NCBI Taxonomy" id="310955"/>
    <lineage>
        <taxon>Eukaryota</taxon>
        <taxon>Metazoa</taxon>
        <taxon>Ecdysozoa</taxon>
        <taxon>Nematoda</taxon>
        <taxon>Chromadorea</taxon>
        <taxon>Rhabditida</taxon>
        <taxon>Tylenchina</taxon>
        <taxon>Panagrolaimomorpha</taxon>
        <taxon>Panagrolaimoidea</taxon>
        <taxon>Panagrolaimidae</taxon>
        <taxon>Panagrolaimus</taxon>
    </lineage>
</organism>
<keyword evidence="4 5" id="KW-0472">Membrane</keyword>
<accession>A0A914Z9V1</accession>
<evidence type="ECO:0000313" key="7">
    <source>
        <dbReference type="WBParaSite" id="PSU_v2.g9097.t1"/>
    </source>
</evidence>
<feature type="transmembrane region" description="Helical" evidence="5">
    <location>
        <begin position="69"/>
        <end position="97"/>
    </location>
</feature>
<evidence type="ECO:0000256" key="1">
    <source>
        <dbReference type="ARBA" id="ARBA00004141"/>
    </source>
</evidence>
<evidence type="ECO:0000256" key="5">
    <source>
        <dbReference type="SAM" id="Phobius"/>
    </source>
</evidence>
<protein>
    <submittedName>
        <fullName evidence="7">Uncharacterized protein</fullName>
    </submittedName>
</protein>
<evidence type="ECO:0000313" key="6">
    <source>
        <dbReference type="Proteomes" id="UP000887577"/>
    </source>
</evidence>
<dbReference type="PANTHER" id="PTHR21215:SF0">
    <property type="entry name" value="LD36024P"/>
    <property type="match status" value="1"/>
</dbReference>
<keyword evidence="3 5" id="KW-1133">Transmembrane helix</keyword>
<dbReference type="PANTHER" id="PTHR21215">
    <property type="entry name" value="LD36024P"/>
    <property type="match status" value="1"/>
</dbReference>
<dbReference type="Pfam" id="PF13903">
    <property type="entry name" value="Claudin_2"/>
    <property type="match status" value="1"/>
</dbReference>
<sequence>MKRIGPSFETNPIYFVRNYGLYHICFPDAVPSGIGSFSVLGESCIVNSDYYPDESTYKEYTAQQTHRYYLMWLMLVCYSLGIIFLFLTMVIGICACWKQRSNRLGLTTVFIFLGILFLACVALLWHAILYYEHNAIKISGYPFTWDTSLKQSSRHSYGFAYIVFMASCALLIFAGLSFGVSWYLVKKNKDDELDKHAAYLHYVNTPDKALMPYGSYGSPYGGTVGPYYQNYYSQYPTMSNNNYYGYLTYGH</sequence>